<feature type="compositionally biased region" description="Basic and acidic residues" evidence="1">
    <location>
        <begin position="46"/>
        <end position="55"/>
    </location>
</feature>
<keyword evidence="3" id="KW-0255">Endonuclease</keyword>
<feature type="domain" description="HNH nuclease" evidence="2">
    <location>
        <begin position="41"/>
        <end position="59"/>
    </location>
</feature>
<keyword evidence="4" id="KW-1185">Reference proteome</keyword>
<dbReference type="EMBL" id="PGEM01000021">
    <property type="protein sequence ID" value="PPJ64780.1"/>
    <property type="molecule type" value="Genomic_DNA"/>
</dbReference>
<accession>A0A2S6CYW6</accession>
<evidence type="ECO:0000259" key="2">
    <source>
        <dbReference type="Pfam" id="PF13392"/>
    </source>
</evidence>
<reference evidence="3 4" key="1">
    <citation type="submission" date="2018-02" db="EMBL/GenBank/DDBJ databases">
        <title>Discovery of a pederin family compound in a non-symbiotic bloom-forming cyanobacterium.</title>
        <authorList>
            <person name="Kust A."/>
            <person name="Mares J."/>
            <person name="Jokela J."/>
            <person name="Urajova P."/>
            <person name="Hajek J."/>
            <person name="Saurav K."/>
            <person name="Voracova K."/>
            <person name="Fewer D.P."/>
            <person name="Haapaniemi E."/>
            <person name="Permi P."/>
            <person name="Rehakova K."/>
            <person name="Sivonen K."/>
            <person name="Hrouzek P."/>
        </authorList>
    </citation>
    <scope>NUCLEOTIDE SEQUENCE [LARGE SCALE GENOMIC DNA]</scope>
    <source>
        <strain evidence="3 4">CHARLIE-1</strain>
    </source>
</reference>
<gene>
    <name evidence="3" type="ORF">CUN59_02920</name>
</gene>
<dbReference type="Pfam" id="PF13392">
    <property type="entry name" value="HNH_3"/>
    <property type="match status" value="1"/>
</dbReference>
<name>A0A2S6CYW6_9CYAN</name>
<dbReference type="Gene3D" id="1.10.30.50">
    <property type="match status" value="1"/>
</dbReference>
<dbReference type="Proteomes" id="UP000239589">
    <property type="component" value="Unassembled WGS sequence"/>
</dbReference>
<dbReference type="InterPro" id="IPR003615">
    <property type="entry name" value="HNH_nuc"/>
</dbReference>
<feature type="compositionally biased region" description="Basic residues" evidence="1">
    <location>
        <begin position="36"/>
        <end position="45"/>
    </location>
</feature>
<dbReference type="RefSeq" id="WP_104386423.1">
    <property type="nucleotide sequence ID" value="NZ_PGEM01000021.1"/>
</dbReference>
<dbReference type="CDD" id="cd00085">
    <property type="entry name" value="HNHc"/>
    <property type="match status" value="1"/>
</dbReference>
<feature type="region of interest" description="Disordered" evidence="1">
    <location>
        <begin position="25"/>
        <end position="57"/>
    </location>
</feature>
<dbReference type="GO" id="GO:0004519">
    <property type="term" value="F:endonuclease activity"/>
    <property type="evidence" value="ECO:0007669"/>
    <property type="project" value="UniProtKB-KW"/>
</dbReference>
<dbReference type="OrthoDB" id="161705at2"/>
<evidence type="ECO:0000313" key="4">
    <source>
        <dbReference type="Proteomes" id="UP000239589"/>
    </source>
</evidence>
<organism evidence="3 4">
    <name type="scientific">Cuspidothrix issatschenkoi CHARLIE-1</name>
    <dbReference type="NCBI Taxonomy" id="2052836"/>
    <lineage>
        <taxon>Bacteria</taxon>
        <taxon>Bacillati</taxon>
        <taxon>Cyanobacteriota</taxon>
        <taxon>Cyanophyceae</taxon>
        <taxon>Nostocales</taxon>
        <taxon>Aphanizomenonaceae</taxon>
        <taxon>Cuspidothrix</taxon>
    </lineage>
</organism>
<sequence>MGYPKYWKQLAKSIKENSGWRCQKCDRSLPPDKNPQRRTHLQVHHWNRDPSDNRPENLAPLCPKCHLSYHRGGKGNISVGQLSLFDLSGFENR</sequence>
<dbReference type="AlphaFoldDB" id="A0A2S6CYW6"/>
<evidence type="ECO:0000313" key="3">
    <source>
        <dbReference type="EMBL" id="PPJ64780.1"/>
    </source>
</evidence>
<protein>
    <submittedName>
        <fullName evidence="3">HNH endonuclease</fullName>
    </submittedName>
</protein>
<evidence type="ECO:0000256" key="1">
    <source>
        <dbReference type="SAM" id="MobiDB-lite"/>
    </source>
</evidence>
<keyword evidence="3" id="KW-0540">Nuclease</keyword>
<proteinExistence type="predicted"/>
<comment type="caution">
    <text evidence="3">The sequence shown here is derived from an EMBL/GenBank/DDBJ whole genome shotgun (WGS) entry which is preliminary data.</text>
</comment>
<keyword evidence="3" id="KW-0378">Hydrolase</keyword>